<dbReference type="SUPFAM" id="SSF51120">
    <property type="entry name" value="beta-Roll"/>
    <property type="match status" value="1"/>
</dbReference>
<dbReference type="NCBIfam" id="NF012211">
    <property type="entry name" value="tand_rpt_95"/>
    <property type="match status" value="4"/>
</dbReference>
<organism evidence="4 5">
    <name type="scientific">Chitinibacter bivalviorum</name>
    <dbReference type="NCBI Taxonomy" id="2739434"/>
    <lineage>
        <taxon>Bacteria</taxon>
        <taxon>Pseudomonadati</taxon>
        <taxon>Pseudomonadota</taxon>
        <taxon>Betaproteobacteria</taxon>
        <taxon>Neisseriales</taxon>
        <taxon>Chitinibacteraceae</taxon>
        <taxon>Chitinibacter</taxon>
    </lineage>
</organism>
<dbReference type="GO" id="GO:0007156">
    <property type="term" value="P:homophilic cell adhesion via plasma membrane adhesion molecules"/>
    <property type="evidence" value="ECO:0007669"/>
    <property type="project" value="InterPro"/>
</dbReference>
<dbReference type="RefSeq" id="WP_179356546.1">
    <property type="nucleotide sequence ID" value="NZ_CP058627.1"/>
</dbReference>
<dbReference type="CDD" id="cd00198">
    <property type="entry name" value="vWFA"/>
    <property type="match status" value="1"/>
</dbReference>
<gene>
    <name evidence="4" type="ORF">HQ393_16060</name>
</gene>
<dbReference type="Pfam" id="PF00353">
    <property type="entry name" value="HemolysinCabind"/>
    <property type="match status" value="2"/>
</dbReference>
<dbReference type="NCBIfam" id="NF033682">
    <property type="entry name" value="retention_LapA"/>
    <property type="match status" value="1"/>
</dbReference>
<reference evidence="4 5" key="1">
    <citation type="submission" date="2020-07" db="EMBL/GenBank/DDBJ databases">
        <title>Complete genome sequence of Chitinibacter sp. 2T18.</title>
        <authorList>
            <person name="Bae J.-W."/>
            <person name="Choi J.-W."/>
        </authorList>
    </citation>
    <scope>NUCLEOTIDE SEQUENCE [LARGE SCALE GENOMIC DNA]</scope>
    <source>
        <strain evidence="4 5">2T18</strain>
    </source>
</reference>
<dbReference type="InterPro" id="IPR011049">
    <property type="entry name" value="Serralysin-like_metalloprot_C"/>
</dbReference>
<evidence type="ECO:0000313" key="4">
    <source>
        <dbReference type="EMBL" id="QLG89639.1"/>
    </source>
</evidence>
<dbReference type="GO" id="GO:0005509">
    <property type="term" value="F:calcium ion binding"/>
    <property type="evidence" value="ECO:0007669"/>
    <property type="project" value="InterPro"/>
</dbReference>
<keyword evidence="5" id="KW-1185">Reference proteome</keyword>
<evidence type="ECO:0000313" key="5">
    <source>
        <dbReference type="Proteomes" id="UP000509597"/>
    </source>
</evidence>
<dbReference type="NCBIfam" id="TIGR03661">
    <property type="entry name" value="T1SS_VCA0849"/>
    <property type="match status" value="1"/>
</dbReference>
<dbReference type="InterPro" id="IPR001343">
    <property type="entry name" value="Hemolysn_Ca-bd"/>
</dbReference>
<evidence type="ECO:0000256" key="1">
    <source>
        <dbReference type="SAM" id="MobiDB-lite"/>
    </source>
</evidence>
<dbReference type="InterPro" id="IPR018511">
    <property type="entry name" value="Hemolysin-typ_Ca-bd_CS"/>
</dbReference>
<sequence>MASKTTQTASNSAKSANHTGVVTQVMGEVKVLTLAGEIKTLQVGDKVNVGDTIQTGSDGAVSISLDGGGTISVGRSDSMPLTNEMFAALVAPADNAAADAAKIQELIAQGADPTQVAAASAAGAGGGEDGGHSFVVLDSPESRVAVDTGFATTPVIQSVSLIPPDASNAITPTNTPPVANNDTFTPASPPNALNDALNTNEDTPLVIQGTTLLANDSDADGNPLTIIGVGTAGNGTVILNADGSITYTPNANYNGPDSFTYTISDGQGGTSTATVTVGVTPVNDPPVLLNPENLAPLGDDVSVTTPEDTPVGGKLAATDVDGDTLTFSLTGNQPAHGTVTVNADGTWLYTPNTNYNGPDSFTALVDDGKGGTDTLVVNIGVTPVNDPPVLVNPENLAPLGDDVSVTTPEDTPIGGKLAATDADGDTLTFSLTGNQPAHGTVTVNADGTWLYTPNTNYNGPDSFTAMVDDGKGGTDTLVVNIGVTPVNDPPVIVDPENLAPLGDDVSVTTPEDTPIGGKLAATDADGDSLTFSLTGNQPAHGTVTVNADGTWLYTPNTNYNGPDSFTAMVDDGKGGTDTLVVNIGVTPLNAPPTITTDNGNEGEGNDTVYESGLATGTNAGVSTITASGTFTVADADGLGDIHSVTVAGTTFVIGAGGLADLAALVGQTANTSHGSVLIDSYNNGVFGYTYTLTSPVTSGSAESDSFNVSVADGSGASAPVTVTINIVDDAPVSTSEHVSVTEDAASNVVSGNVLDNDVSGADSPKSFAGWSTGDAATITALQNFGTLVQDSDGHWSYTLNNGLSATQALTGSDQTDYVLHYTVQDADGTTSPATLTITIKGANDGPTITTDNGNDGEGNDTVYESGLATGTNAGVSTITASGTFTVADADGLGDIHSVTVAGTTFVIGTGTGEFVDLAALVGQTANTSHGSVLIDSYNNGVYSYTYTLSGAVPDIANQVETDSFTVSVSDGVAPAASATITIEINDDIPIAKADSNNISANDFNSEFEGVQELPAVQTSGNVLLGDLNGGVADVQGADQPAKVTQVIFGTNVQAVTTDAPTSIDGKYGTLLLNSDGSYTYTLNNSSNAVQELGNNEHPTDVFSYSIKDADGDVSNLTSLTITVNGADDAIVLDTKLSGEVSSGTVYEAGLSTGSKADGDATTDPTTFTSSFTIKSIDGLDHVTIGTGANTARVNFTQAPDGSWSASVADSSADSALGNSLTVTNAVYSSTSHTWTFSYSYTLNAPETHSAPGNDNVSDTLSVMALETDGSTANGTLSITVVDDVPTAKADFDSVTEDASSTIATGNVITGVDLAGSHDSNSSDGVADVQGADRNVMVTHIGFGTNVQEVHTGTPTSINGQYGSLSLNSDGSYTYSLHNSSNAVQELGNNEHPTEVFTYTITDADGDRSSQTLTISVNGADDAIALDNKLITETNSGTVNEAGLPSGSLADSDPTTQPTSLAGSFTVKSIDGLDHVTIGTGAGNTATVSFTQAADGSWTPHFTDPSAVSALGNSLSITGSSYNAADHTWTLNYTYTLQAAETHSAAGNDTLIDTLAVSAIETDGSTANGTIRIGVVDDAPIAKDISLSSATHVVETNLVLTIDVSGSMQGSKLDLAKQALSNVIDQYDALGDVRIMLVNFSSDASLQGSNTWLSIGAAKALINLLSAGGNTNFDAALAQITTHYNDYGKLTGEGVQNVSYFLSDGVPTVGGGITGSEIGAWTHFVDINDIKSLAFGIGTGATLSTLEPIAYDGVTNTDPSSGVTLVTNASNLPSALVNSAQPVLNFSLLDNGGSFGADGGHVNNIIIDGHTYSFGDASKTMTQTGNIYSYDATTHELTVNTQTGSTLNGGTFTVDMDTGVAHFTGPASLTTALTENISFQLIDNDGDVSASKNLGVTIAAADSGSNVYDTTGGHTLTGTAFNDTIDGNDGNDTINGNAGHDRLDGGTGNDTLNGGDGNDVLYGGIGDDTINGDSGNDVLIGGKGNDILNGGSGVDTFVFSSTASDNGKDTIQDFTVAPKVAGLVQGDILDISDLLTPSTAATFNSSEAAAGAFLQFVQDGANTKVMFDADGSGTSAAPVQVATLTGVNATDLLHHLLDNGEIKTSH</sequence>
<dbReference type="Pfam" id="PF00092">
    <property type="entry name" value="VWA"/>
    <property type="match status" value="1"/>
</dbReference>
<dbReference type="PROSITE" id="PS00330">
    <property type="entry name" value="HEMOLYSIN_CALCIUM"/>
    <property type="match status" value="4"/>
</dbReference>
<dbReference type="Gene3D" id="3.40.50.410">
    <property type="entry name" value="von Willebrand factor, type A domain"/>
    <property type="match status" value="1"/>
</dbReference>
<feature type="domain" description="VWFA" evidence="2">
    <location>
        <begin position="1596"/>
        <end position="1779"/>
    </location>
</feature>
<dbReference type="InterPro" id="IPR036465">
    <property type="entry name" value="vWFA_dom_sf"/>
</dbReference>
<feature type="domain" description="Cadherin" evidence="3">
    <location>
        <begin position="399"/>
        <end position="492"/>
    </location>
</feature>
<dbReference type="InterPro" id="IPR010221">
    <property type="entry name" value="VCBS_dom"/>
</dbReference>
<protein>
    <submittedName>
        <fullName evidence="4">Retention module-containing protein</fullName>
    </submittedName>
</protein>
<feature type="domain" description="Cadherin" evidence="3">
    <location>
        <begin position="297"/>
        <end position="390"/>
    </location>
</feature>
<dbReference type="InterPro" id="IPR041690">
    <property type="entry name" value="Cadherin_5"/>
</dbReference>
<dbReference type="SMART" id="SM00327">
    <property type="entry name" value="VWA"/>
    <property type="match status" value="1"/>
</dbReference>
<dbReference type="InterPro" id="IPR040853">
    <property type="entry name" value="RapA2_cadherin-like"/>
</dbReference>
<dbReference type="InterPro" id="IPR047777">
    <property type="entry name" value="LapA-like_RM"/>
</dbReference>
<dbReference type="Gene3D" id="2.150.10.10">
    <property type="entry name" value="Serralysin-like metalloprotease, C-terminal"/>
    <property type="match status" value="2"/>
</dbReference>
<dbReference type="SUPFAM" id="SSF53300">
    <property type="entry name" value="vWA-like"/>
    <property type="match status" value="1"/>
</dbReference>
<dbReference type="Pfam" id="PF17892">
    <property type="entry name" value="Cadherin_5"/>
    <property type="match status" value="1"/>
</dbReference>
<dbReference type="PROSITE" id="PS50268">
    <property type="entry name" value="CADHERIN_2"/>
    <property type="match status" value="2"/>
</dbReference>
<dbReference type="NCBIfam" id="TIGR01965">
    <property type="entry name" value="VCBS_repeat"/>
    <property type="match status" value="8"/>
</dbReference>
<dbReference type="Gene3D" id="2.60.40.10">
    <property type="entry name" value="Immunoglobulins"/>
    <property type="match status" value="2"/>
</dbReference>
<evidence type="ECO:0000259" key="3">
    <source>
        <dbReference type="PROSITE" id="PS50268"/>
    </source>
</evidence>
<dbReference type="Pfam" id="PF17963">
    <property type="entry name" value="Big_9"/>
    <property type="match status" value="3"/>
</dbReference>
<dbReference type="Gene3D" id="2.60.40.3440">
    <property type="match status" value="4"/>
</dbReference>
<dbReference type="PROSITE" id="PS50234">
    <property type="entry name" value="VWFA"/>
    <property type="match status" value="1"/>
</dbReference>
<accession>A0A7H9BME5</accession>
<dbReference type="Proteomes" id="UP000509597">
    <property type="component" value="Chromosome"/>
</dbReference>
<dbReference type="Pfam" id="PF17803">
    <property type="entry name" value="Cadherin_4"/>
    <property type="match status" value="2"/>
</dbReference>
<proteinExistence type="predicted"/>
<dbReference type="EMBL" id="CP058627">
    <property type="protein sequence ID" value="QLG89639.1"/>
    <property type="molecule type" value="Genomic_DNA"/>
</dbReference>
<dbReference type="GO" id="GO:0016020">
    <property type="term" value="C:membrane"/>
    <property type="evidence" value="ECO:0007669"/>
    <property type="project" value="InterPro"/>
</dbReference>
<dbReference type="InterPro" id="IPR002126">
    <property type="entry name" value="Cadherin-like_dom"/>
</dbReference>
<dbReference type="InterPro" id="IPR019960">
    <property type="entry name" value="T1SS_VCA0849"/>
</dbReference>
<dbReference type="PRINTS" id="PR00313">
    <property type="entry name" value="CABNDNGRPT"/>
</dbReference>
<feature type="region of interest" description="Disordered" evidence="1">
    <location>
        <begin position="1435"/>
        <end position="1459"/>
    </location>
</feature>
<evidence type="ECO:0000259" key="2">
    <source>
        <dbReference type="PROSITE" id="PS50234"/>
    </source>
</evidence>
<name>A0A7H9BME5_9NEIS</name>
<dbReference type="InterPro" id="IPR002035">
    <property type="entry name" value="VWF_A"/>
</dbReference>
<dbReference type="KEGG" id="chiz:HQ393_16060"/>
<dbReference type="InterPro" id="IPR013783">
    <property type="entry name" value="Ig-like_fold"/>
</dbReference>